<organism evidence="1 2">
    <name type="scientific">Jeotgalibacillus soli</name>
    <dbReference type="NCBI Taxonomy" id="889306"/>
    <lineage>
        <taxon>Bacteria</taxon>
        <taxon>Bacillati</taxon>
        <taxon>Bacillota</taxon>
        <taxon>Bacilli</taxon>
        <taxon>Bacillales</taxon>
        <taxon>Caryophanaceae</taxon>
        <taxon>Jeotgalibacillus</taxon>
    </lineage>
</organism>
<dbReference type="PATRIC" id="fig|889306.3.peg.2985"/>
<gene>
    <name evidence="1" type="ORF">KP78_29730</name>
</gene>
<evidence type="ECO:0000313" key="1">
    <source>
        <dbReference type="EMBL" id="KIL45429.1"/>
    </source>
</evidence>
<protein>
    <submittedName>
        <fullName evidence="1">Oligoendopeptidase F</fullName>
    </submittedName>
</protein>
<name>A0A0C2RUK9_9BACL</name>
<dbReference type="STRING" id="889306.KP78_29730"/>
<proteinExistence type="predicted"/>
<keyword evidence="2" id="KW-1185">Reference proteome</keyword>
<dbReference type="Gene3D" id="1.20.140.70">
    <property type="entry name" value="Oligopeptidase f, N-terminal domain"/>
    <property type="match status" value="1"/>
</dbReference>
<reference evidence="1 2" key="1">
    <citation type="submission" date="2015-01" db="EMBL/GenBank/DDBJ databases">
        <title>Genome sequencing of Jeotgalibacillus soli.</title>
        <authorList>
            <person name="Goh K.M."/>
            <person name="Chan K.-G."/>
            <person name="Yaakop A.S."/>
            <person name="Ee R."/>
            <person name="Gan H.M."/>
            <person name="Chan C.S."/>
        </authorList>
    </citation>
    <scope>NUCLEOTIDE SEQUENCE [LARGE SCALE GENOMIC DNA]</scope>
    <source>
        <strain evidence="1 2">P9</strain>
    </source>
</reference>
<evidence type="ECO:0000313" key="2">
    <source>
        <dbReference type="Proteomes" id="UP000031938"/>
    </source>
</evidence>
<dbReference type="AlphaFoldDB" id="A0A0C2RUK9"/>
<sequence length="104" mass="11565">MFIRVVHVSTYSSLNLSGDGTNTDHQANASRVGSVIAEINGKLSFIHTELSALSNGQLEELLQSHELLTSFWGDTVEIDESASLTWVRQHHYYMGLYLTPIAQD</sequence>
<dbReference type="EMBL" id="JXRP01000018">
    <property type="protein sequence ID" value="KIL45429.1"/>
    <property type="molecule type" value="Genomic_DNA"/>
</dbReference>
<comment type="caution">
    <text evidence="1">The sequence shown here is derived from an EMBL/GenBank/DDBJ whole genome shotgun (WGS) entry which is preliminary data.</text>
</comment>
<accession>A0A0C2RUK9</accession>
<dbReference type="Proteomes" id="UP000031938">
    <property type="component" value="Unassembled WGS sequence"/>
</dbReference>